<evidence type="ECO:0000256" key="1">
    <source>
        <dbReference type="ARBA" id="ARBA00004123"/>
    </source>
</evidence>
<dbReference type="GO" id="GO:0031297">
    <property type="term" value="P:replication fork processing"/>
    <property type="evidence" value="ECO:0007669"/>
    <property type="project" value="UniProtKB-UniRule"/>
</dbReference>
<dbReference type="InterPro" id="IPR040038">
    <property type="entry name" value="TIPIN/Csm3/Swi3"/>
</dbReference>
<dbReference type="GO" id="GO:0003677">
    <property type="term" value="F:DNA binding"/>
    <property type="evidence" value="ECO:0007669"/>
    <property type="project" value="TreeGrafter"/>
</dbReference>
<name>A0A6G1JA59_9PLEO</name>
<evidence type="ECO:0000256" key="3">
    <source>
        <dbReference type="ARBA" id="ARBA00022763"/>
    </source>
</evidence>
<sequence>MAPADPPTRDIPSDDELDAILNGTLDGQDIFDTSNFQTPTQAPQPQKPAGDDAGLGIDEEIKIVKKRQPIPKLDENRLLSEPGIPKLRKISKERLKFKGKGHEVLVLFLRIFCKG</sequence>
<reference evidence="10" key="1">
    <citation type="journal article" date="2020" name="Stud. Mycol.">
        <title>101 Dothideomycetes genomes: a test case for predicting lifestyles and emergence of pathogens.</title>
        <authorList>
            <person name="Haridas S."/>
            <person name="Albert R."/>
            <person name="Binder M."/>
            <person name="Bloem J."/>
            <person name="Labutti K."/>
            <person name="Salamov A."/>
            <person name="Andreopoulos B."/>
            <person name="Baker S."/>
            <person name="Barry K."/>
            <person name="Bills G."/>
            <person name="Bluhm B."/>
            <person name="Cannon C."/>
            <person name="Castanera R."/>
            <person name="Culley D."/>
            <person name="Daum C."/>
            <person name="Ezra D."/>
            <person name="Gonzalez J."/>
            <person name="Henrissat B."/>
            <person name="Kuo A."/>
            <person name="Liang C."/>
            <person name="Lipzen A."/>
            <person name="Lutzoni F."/>
            <person name="Magnuson J."/>
            <person name="Mondo S."/>
            <person name="Nolan M."/>
            <person name="Ohm R."/>
            <person name="Pangilinan J."/>
            <person name="Park H.-J."/>
            <person name="Ramirez L."/>
            <person name="Alfaro M."/>
            <person name="Sun H."/>
            <person name="Tritt A."/>
            <person name="Yoshinaga Y."/>
            <person name="Zwiers L.-H."/>
            <person name="Turgeon B."/>
            <person name="Goodwin S."/>
            <person name="Spatafora J."/>
            <person name="Crous P."/>
            <person name="Grigoriev I."/>
        </authorList>
    </citation>
    <scope>NUCLEOTIDE SEQUENCE</scope>
    <source>
        <strain evidence="10">CBS 122367</strain>
    </source>
</reference>
<keyword evidence="3 7" id="KW-0227">DNA damage</keyword>
<keyword evidence="6 7" id="KW-0131">Cell cycle</keyword>
<dbReference type="InterPro" id="IPR012923">
    <property type="entry name" value="Csm3"/>
</dbReference>
<evidence type="ECO:0000313" key="10">
    <source>
        <dbReference type="EMBL" id="KAF2687447.1"/>
    </source>
</evidence>
<evidence type="ECO:0000313" key="11">
    <source>
        <dbReference type="Proteomes" id="UP000799291"/>
    </source>
</evidence>
<dbReference type="OrthoDB" id="437078at2759"/>
<evidence type="ECO:0000256" key="5">
    <source>
        <dbReference type="ARBA" id="ARBA00023242"/>
    </source>
</evidence>
<dbReference type="GO" id="GO:0006974">
    <property type="term" value="P:DNA damage response"/>
    <property type="evidence" value="ECO:0007669"/>
    <property type="project" value="UniProtKB-KW"/>
</dbReference>
<evidence type="ECO:0000256" key="7">
    <source>
        <dbReference type="RuleBase" id="RU366049"/>
    </source>
</evidence>
<comment type="subcellular location">
    <subcellularLocation>
        <location evidence="1 7">Nucleus</location>
    </subcellularLocation>
</comment>
<accession>A0A6G1JA59</accession>
<dbReference type="GO" id="GO:0031298">
    <property type="term" value="C:replication fork protection complex"/>
    <property type="evidence" value="ECO:0007669"/>
    <property type="project" value="TreeGrafter"/>
</dbReference>
<evidence type="ECO:0000256" key="2">
    <source>
        <dbReference type="ARBA" id="ARBA00006075"/>
    </source>
</evidence>
<keyword evidence="5 7" id="KW-0539">Nucleus</keyword>
<evidence type="ECO:0000256" key="6">
    <source>
        <dbReference type="ARBA" id="ARBA00023306"/>
    </source>
</evidence>
<dbReference type="GO" id="GO:0000076">
    <property type="term" value="P:DNA replication checkpoint signaling"/>
    <property type="evidence" value="ECO:0007669"/>
    <property type="project" value="UniProtKB-UniRule"/>
</dbReference>
<dbReference type="Pfam" id="PF07962">
    <property type="entry name" value="Swi3"/>
    <property type="match status" value="1"/>
</dbReference>
<gene>
    <name evidence="10" type="ORF">K458DRAFT_415704</name>
</gene>
<dbReference type="AlphaFoldDB" id="A0A6G1JA59"/>
<keyword evidence="11" id="KW-1185">Reference proteome</keyword>
<dbReference type="GO" id="GO:0043111">
    <property type="term" value="P:replication fork arrest"/>
    <property type="evidence" value="ECO:0007669"/>
    <property type="project" value="TreeGrafter"/>
</dbReference>
<dbReference type="Proteomes" id="UP000799291">
    <property type="component" value="Unassembled WGS sequence"/>
</dbReference>
<organism evidence="10 11">
    <name type="scientific">Lentithecium fluviatile CBS 122367</name>
    <dbReference type="NCBI Taxonomy" id="1168545"/>
    <lineage>
        <taxon>Eukaryota</taxon>
        <taxon>Fungi</taxon>
        <taxon>Dikarya</taxon>
        <taxon>Ascomycota</taxon>
        <taxon>Pezizomycotina</taxon>
        <taxon>Dothideomycetes</taxon>
        <taxon>Pleosporomycetidae</taxon>
        <taxon>Pleosporales</taxon>
        <taxon>Massarineae</taxon>
        <taxon>Lentitheciaceae</taxon>
        <taxon>Lentithecium</taxon>
    </lineage>
</organism>
<comment type="function">
    <text evidence="7">Plays an important role in the control of DNA replication and the maintenance of replication fork stability.</text>
</comment>
<dbReference type="PANTHER" id="PTHR13220:SF11">
    <property type="entry name" value="TIMELESS-INTERACTING PROTEIN"/>
    <property type="match status" value="1"/>
</dbReference>
<evidence type="ECO:0000259" key="9">
    <source>
        <dbReference type="Pfam" id="PF07962"/>
    </source>
</evidence>
<feature type="compositionally biased region" description="Low complexity" evidence="8">
    <location>
        <begin position="37"/>
        <end position="48"/>
    </location>
</feature>
<evidence type="ECO:0000256" key="8">
    <source>
        <dbReference type="SAM" id="MobiDB-lite"/>
    </source>
</evidence>
<keyword evidence="4" id="KW-0236">DNA replication inhibitor</keyword>
<proteinExistence type="inferred from homology"/>
<dbReference type="PANTHER" id="PTHR13220">
    <property type="entry name" value="TIMELESS INTERACTING-RELATED"/>
    <property type="match status" value="1"/>
</dbReference>
<evidence type="ECO:0000256" key="4">
    <source>
        <dbReference type="ARBA" id="ARBA00022880"/>
    </source>
</evidence>
<comment type="similarity">
    <text evidence="2 7">Belongs to the CSM3 family.</text>
</comment>
<feature type="region of interest" description="Disordered" evidence="8">
    <location>
        <begin position="26"/>
        <end position="54"/>
    </location>
</feature>
<feature type="domain" description="Chromosome segregation in meiosis protein 3" evidence="9">
    <location>
        <begin position="72"/>
        <end position="104"/>
    </location>
</feature>
<protein>
    <recommendedName>
        <fullName evidence="7">Chromosome segregation in meiosis protein</fullName>
    </recommendedName>
</protein>
<dbReference type="EMBL" id="MU005575">
    <property type="protein sequence ID" value="KAF2687447.1"/>
    <property type="molecule type" value="Genomic_DNA"/>
</dbReference>